<feature type="transmembrane region" description="Helical" evidence="1">
    <location>
        <begin position="95"/>
        <end position="118"/>
    </location>
</feature>
<keyword evidence="1" id="KW-1133">Transmembrane helix</keyword>
<evidence type="ECO:0000256" key="1">
    <source>
        <dbReference type="SAM" id="Phobius"/>
    </source>
</evidence>
<dbReference type="OrthoDB" id="9938970at2"/>
<reference evidence="2 3" key="1">
    <citation type="submission" date="2018-05" db="EMBL/GenBank/DDBJ databases">
        <title>Micromonospora atacamensis sp. nov., a novel actinobacteria isolated from high altitude Atacama Desert soil.</title>
        <authorList>
            <person name="Carro L."/>
            <person name="Golinska P."/>
            <person name="Klenk H.-P."/>
            <person name="Goodfellow M."/>
        </authorList>
    </citation>
    <scope>NUCLEOTIDE SEQUENCE [LARGE SCALE GENOMIC DNA]</scope>
    <source>
        <strain evidence="2 3">5R2A7</strain>
    </source>
</reference>
<accession>A0A317DJQ5</accession>
<keyword evidence="1" id="KW-0472">Membrane</keyword>
<keyword evidence="1" id="KW-0812">Transmembrane</keyword>
<dbReference type="AlphaFoldDB" id="A0A317DJQ5"/>
<feature type="transmembrane region" description="Helical" evidence="1">
    <location>
        <begin position="63"/>
        <end position="83"/>
    </location>
</feature>
<dbReference type="RefSeq" id="WP_109815673.1">
    <property type="nucleotide sequence ID" value="NZ_QGKR01000086.1"/>
</dbReference>
<feature type="transmembrane region" description="Helical" evidence="1">
    <location>
        <begin position="12"/>
        <end position="34"/>
    </location>
</feature>
<name>A0A317DJQ5_9ACTN</name>
<keyword evidence="3" id="KW-1185">Reference proteome</keyword>
<organism evidence="2 3">
    <name type="scientific">Micromonospora acroterricola</name>
    <dbReference type="NCBI Taxonomy" id="2202421"/>
    <lineage>
        <taxon>Bacteria</taxon>
        <taxon>Bacillati</taxon>
        <taxon>Actinomycetota</taxon>
        <taxon>Actinomycetes</taxon>
        <taxon>Micromonosporales</taxon>
        <taxon>Micromonosporaceae</taxon>
        <taxon>Micromonospora</taxon>
    </lineage>
</organism>
<comment type="caution">
    <text evidence="2">The sequence shown here is derived from an EMBL/GenBank/DDBJ whole genome shotgun (WGS) entry which is preliminary data.</text>
</comment>
<dbReference type="EMBL" id="QGKR01000086">
    <property type="protein sequence ID" value="PWR13063.1"/>
    <property type="molecule type" value="Genomic_DNA"/>
</dbReference>
<protein>
    <submittedName>
        <fullName evidence="2">Uncharacterized protein</fullName>
    </submittedName>
</protein>
<proteinExistence type="predicted"/>
<gene>
    <name evidence="2" type="ORF">DKT68_01690</name>
</gene>
<evidence type="ECO:0000313" key="2">
    <source>
        <dbReference type="EMBL" id="PWR13063.1"/>
    </source>
</evidence>
<sequence>MTVPATANRTHLLRIVLVWLAGNLVIGLCAILPIGALDTLTYYVRATNGHDVVAPYGPVGARFAVAEIAVTGTVLLVAAVLFNRRQWRRLRAVRFVGFLPLLAATFLPLALPLLWFWFGTDRSL</sequence>
<dbReference type="Proteomes" id="UP000245410">
    <property type="component" value="Unassembled WGS sequence"/>
</dbReference>
<evidence type="ECO:0000313" key="3">
    <source>
        <dbReference type="Proteomes" id="UP000245410"/>
    </source>
</evidence>